<keyword evidence="2" id="KW-0347">Helicase</keyword>
<gene>
    <name evidence="2" type="ORF">ElyMa_004257500</name>
</gene>
<dbReference type="SUPFAM" id="SSF56219">
    <property type="entry name" value="DNase I-like"/>
    <property type="match status" value="1"/>
</dbReference>
<accession>A0AAV4GSV7</accession>
<organism evidence="2 3">
    <name type="scientific">Elysia marginata</name>
    <dbReference type="NCBI Taxonomy" id="1093978"/>
    <lineage>
        <taxon>Eukaryota</taxon>
        <taxon>Metazoa</taxon>
        <taxon>Spiralia</taxon>
        <taxon>Lophotrochozoa</taxon>
        <taxon>Mollusca</taxon>
        <taxon>Gastropoda</taxon>
        <taxon>Heterobranchia</taxon>
        <taxon>Euthyneura</taxon>
        <taxon>Panpulmonata</taxon>
        <taxon>Sacoglossa</taxon>
        <taxon>Placobranchoidea</taxon>
        <taxon>Plakobranchidae</taxon>
        <taxon>Elysia</taxon>
    </lineage>
</organism>
<protein>
    <submittedName>
        <fullName evidence="2">ATP-dependent DNA helicase</fullName>
    </submittedName>
</protein>
<name>A0AAV4GSV7_9GAST</name>
<evidence type="ECO:0000313" key="3">
    <source>
        <dbReference type="Proteomes" id="UP000762676"/>
    </source>
</evidence>
<dbReference type="AlphaFoldDB" id="A0AAV4GSV7"/>
<dbReference type="GO" id="GO:0004386">
    <property type="term" value="F:helicase activity"/>
    <property type="evidence" value="ECO:0007669"/>
    <property type="project" value="UniProtKB-KW"/>
</dbReference>
<dbReference type="InterPro" id="IPR036691">
    <property type="entry name" value="Endo/exonu/phosph_ase_sf"/>
</dbReference>
<comment type="caution">
    <text evidence="2">The sequence shown here is derived from an EMBL/GenBank/DDBJ whole genome shotgun (WGS) entry which is preliminary data.</text>
</comment>
<sequence>MHFRIAYLNTHSSRNKTDDVQDLVKEHNIDLMCITESWLREQGDEPIIAAITPPGYTVKSYPRKDRTGGGIAFIFPSNDSSNYVINTSTSTHESFEAASANLQSSSFSCHILCVYRPPRSKKNCATNEFFLNEFRDVVQTLRKKYTRFMIVGDLNFHIDVPSAPETKKFISLLNEFELQQKIHVPTHKDGHTLDLIITPLSDNYTKNITVIDKTISDHYLLSVDLNTQKPSKTKRTVTSRNWKMLEPSKFSTEFHEALKTLNNTRRLVLELFFELSLLYSLLRLSTIAGGDSISCEP</sequence>
<evidence type="ECO:0000259" key="1">
    <source>
        <dbReference type="Pfam" id="PF14529"/>
    </source>
</evidence>
<dbReference type="EMBL" id="BMAT01008577">
    <property type="protein sequence ID" value="GFR88639.1"/>
    <property type="molecule type" value="Genomic_DNA"/>
</dbReference>
<dbReference type="Proteomes" id="UP000762676">
    <property type="component" value="Unassembled WGS sequence"/>
</dbReference>
<reference evidence="2 3" key="1">
    <citation type="journal article" date="2021" name="Elife">
        <title>Chloroplast acquisition without the gene transfer in kleptoplastic sea slugs, Plakobranchus ocellatus.</title>
        <authorList>
            <person name="Maeda T."/>
            <person name="Takahashi S."/>
            <person name="Yoshida T."/>
            <person name="Shimamura S."/>
            <person name="Takaki Y."/>
            <person name="Nagai Y."/>
            <person name="Toyoda A."/>
            <person name="Suzuki Y."/>
            <person name="Arimoto A."/>
            <person name="Ishii H."/>
            <person name="Satoh N."/>
            <person name="Nishiyama T."/>
            <person name="Hasebe M."/>
            <person name="Maruyama T."/>
            <person name="Minagawa J."/>
            <person name="Obokata J."/>
            <person name="Shigenobu S."/>
        </authorList>
    </citation>
    <scope>NUCLEOTIDE SEQUENCE [LARGE SCALE GENOMIC DNA]</scope>
</reference>
<evidence type="ECO:0000313" key="2">
    <source>
        <dbReference type="EMBL" id="GFR88639.1"/>
    </source>
</evidence>
<dbReference type="PANTHER" id="PTHR46670">
    <property type="entry name" value="ENDO/EXONUCLEASE/PHOSPHATASE DOMAIN-CONTAINING PROTEIN"/>
    <property type="match status" value="1"/>
</dbReference>
<dbReference type="Gene3D" id="3.60.10.10">
    <property type="entry name" value="Endonuclease/exonuclease/phosphatase"/>
    <property type="match status" value="1"/>
</dbReference>
<keyword evidence="3" id="KW-1185">Reference proteome</keyword>
<dbReference type="Pfam" id="PF14529">
    <property type="entry name" value="Exo_endo_phos_2"/>
    <property type="match status" value="1"/>
</dbReference>
<keyword evidence="2" id="KW-0547">Nucleotide-binding</keyword>
<dbReference type="PANTHER" id="PTHR46670:SF3">
    <property type="entry name" value="ENDONUCLEASE_EXONUCLEASE_PHOSPHATASE DOMAIN-CONTAINING PROTEIN"/>
    <property type="match status" value="1"/>
</dbReference>
<proteinExistence type="predicted"/>
<keyword evidence="2" id="KW-0378">Hydrolase</keyword>
<feature type="domain" description="Endonuclease/exonuclease/phosphatase" evidence="1">
    <location>
        <begin position="110"/>
        <end position="220"/>
    </location>
</feature>
<keyword evidence="2" id="KW-0067">ATP-binding</keyword>
<dbReference type="InterPro" id="IPR005135">
    <property type="entry name" value="Endo/exonuclease/phosphatase"/>
</dbReference>